<dbReference type="InterPro" id="IPR059052">
    <property type="entry name" value="HH_YbhG-like"/>
</dbReference>
<evidence type="ECO:0000256" key="4">
    <source>
        <dbReference type="SAM" id="MobiDB-lite"/>
    </source>
</evidence>
<comment type="similarity">
    <text evidence="2">Belongs to the membrane fusion protein (MFP) (TC 8.A.1) family.</text>
</comment>
<dbReference type="InterPro" id="IPR058637">
    <property type="entry name" value="YknX-like_C"/>
</dbReference>
<name>A0A1E5QQK4_9CYAN</name>
<comment type="caution">
    <text evidence="9">The sequence shown here is derived from an EMBL/GenBank/DDBJ whole genome shotgun (WGS) entry which is preliminary data.</text>
</comment>
<evidence type="ECO:0000256" key="2">
    <source>
        <dbReference type="ARBA" id="ARBA00009477"/>
    </source>
</evidence>
<keyword evidence="5" id="KW-0812">Transmembrane</keyword>
<evidence type="ECO:0000313" key="9">
    <source>
        <dbReference type="EMBL" id="OEJ76936.1"/>
    </source>
</evidence>
<reference evidence="9" key="1">
    <citation type="submission" date="2016-09" db="EMBL/GenBank/DDBJ databases">
        <title>Draft genome of thermotolerant cyanobacterium Desertifilum sp. strain IPPAS B-1220.</title>
        <authorList>
            <person name="Sinetova M.A."/>
            <person name="Bolakhan K."/>
            <person name="Zayadan B.K."/>
            <person name="Mironov K.S."/>
            <person name="Ustinova V."/>
            <person name="Kupriyanova E.V."/>
            <person name="Sidorov R.A."/>
            <person name="Skrypnik A.N."/>
            <person name="Gogoleva N.E."/>
            <person name="Gogolev Y.V."/>
            <person name="Los D.A."/>
        </authorList>
    </citation>
    <scope>NUCLEOTIDE SEQUENCE [LARGE SCALE GENOMIC DNA]</scope>
    <source>
        <strain evidence="9">IPPAS B-1220</strain>
    </source>
</reference>
<dbReference type="RefSeq" id="WP_069965423.1">
    <property type="nucleotide sequence ID" value="NZ_CM124774.1"/>
</dbReference>
<feature type="domain" description="YbhG-like alpha-helical hairpin" evidence="6">
    <location>
        <begin position="146"/>
        <end position="286"/>
    </location>
</feature>
<feature type="compositionally biased region" description="Polar residues" evidence="4">
    <location>
        <begin position="1"/>
        <end position="21"/>
    </location>
</feature>
<dbReference type="Gene3D" id="2.40.420.20">
    <property type="match status" value="1"/>
</dbReference>
<evidence type="ECO:0000259" key="6">
    <source>
        <dbReference type="Pfam" id="PF25881"/>
    </source>
</evidence>
<evidence type="ECO:0000256" key="1">
    <source>
        <dbReference type="ARBA" id="ARBA00004236"/>
    </source>
</evidence>
<accession>A0A1E5QQK4</accession>
<evidence type="ECO:0000259" key="7">
    <source>
        <dbReference type="Pfam" id="PF25944"/>
    </source>
</evidence>
<feature type="domain" description="Multidrug resistance protein MdtA-like beta-barrel" evidence="7">
    <location>
        <begin position="341"/>
        <end position="395"/>
    </location>
</feature>
<gene>
    <name evidence="9" type="ORF">BH720_01715</name>
</gene>
<dbReference type="EMBL" id="MJGC01000022">
    <property type="protein sequence ID" value="OEJ76936.1"/>
    <property type="molecule type" value="Genomic_DNA"/>
</dbReference>
<keyword evidence="5" id="KW-0472">Membrane</keyword>
<dbReference type="PANTHER" id="PTHR30469">
    <property type="entry name" value="MULTIDRUG RESISTANCE PROTEIN MDTA"/>
    <property type="match status" value="1"/>
</dbReference>
<dbReference type="GO" id="GO:1990281">
    <property type="term" value="C:efflux pump complex"/>
    <property type="evidence" value="ECO:0007669"/>
    <property type="project" value="TreeGrafter"/>
</dbReference>
<dbReference type="GO" id="GO:0015562">
    <property type="term" value="F:efflux transmembrane transporter activity"/>
    <property type="evidence" value="ECO:0007669"/>
    <property type="project" value="TreeGrafter"/>
</dbReference>
<keyword evidence="3" id="KW-0175">Coiled coil</keyword>
<feature type="region of interest" description="Disordered" evidence="4">
    <location>
        <begin position="1"/>
        <end position="29"/>
    </location>
</feature>
<dbReference type="OrthoDB" id="5379451at2"/>
<dbReference type="Gene3D" id="2.40.50.100">
    <property type="match status" value="1"/>
</dbReference>
<dbReference type="SUPFAM" id="SSF111369">
    <property type="entry name" value="HlyD-like secretion proteins"/>
    <property type="match status" value="2"/>
</dbReference>
<dbReference type="STRING" id="1781255.BH720_01715"/>
<sequence length="489" mass="53118">MDHPNAAQSGVNLEETPSNAIDSDDYELEPLPNSERQQLRQRSKWIVGLGLLLLIGGGGFIGWRLLAGGAPSQPPAAAQQQMQGAPVEIATVERQSLAETSDFVGTLEAQRSVDLRPETEGRISEILVQAGDFVEQGQVVARLRSDELQAQLMQTRANLERAQARLAELEAGTRSEEIAQAEATLSARRAQLRDANSALNLAIRRVERNQVLVQEGAIPRDTLDELRDTAERAQARVRETESQIRESEARLQQLESGARPEEIQQARAQVAEAAAQVRANEVTLQNSEILAPVAGFVGDIPVKVGDFVNRGDNLTTVTQNQSLDLRLAVPLERTNQLDVGLPVEMTDTQGRAIATGRISFISPQVDSNSQSILAKATFENPDGRLRTGQFVRARIVWNQIPNAIAIPTTAVIYEGSDRYVFVADLSQDPPVARRQPVQLGLIKDDLVEIRQGLNAGDRVITSGRQRIGDGAPIAPREGANPTPDSAAPI</sequence>
<dbReference type="AlphaFoldDB" id="A0A1E5QQK4"/>
<evidence type="ECO:0000256" key="5">
    <source>
        <dbReference type="SAM" id="Phobius"/>
    </source>
</evidence>
<keyword evidence="5" id="KW-1133">Transmembrane helix</keyword>
<feature type="transmembrane region" description="Helical" evidence="5">
    <location>
        <begin position="45"/>
        <end position="66"/>
    </location>
</feature>
<dbReference type="Gene3D" id="1.10.287.470">
    <property type="entry name" value="Helix hairpin bin"/>
    <property type="match status" value="1"/>
</dbReference>
<evidence type="ECO:0000259" key="8">
    <source>
        <dbReference type="Pfam" id="PF25989"/>
    </source>
</evidence>
<dbReference type="Pfam" id="PF25989">
    <property type="entry name" value="YknX_C"/>
    <property type="match status" value="1"/>
</dbReference>
<dbReference type="InterPro" id="IPR058626">
    <property type="entry name" value="MdtA-like_b-barrel"/>
</dbReference>
<comment type="subcellular location">
    <subcellularLocation>
        <location evidence="1">Cell membrane</location>
    </subcellularLocation>
</comment>
<organism evidence="9">
    <name type="scientific">Desertifilum tharense IPPAS B-1220</name>
    <dbReference type="NCBI Taxonomy" id="1781255"/>
    <lineage>
        <taxon>Bacteria</taxon>
        <taxon>Bacillati</taxon>
        <taxon>Cyanobacteriota</taxon>
        <taxon>Cyanophyceae</taxon>
        <taxon>Desertifilales</taxon>
        <taxon>Desertifilaceae</taxon>
        <taxon>Desertifilum</taxon>
    </lineage>
</organism>
<dbReference type="Pfam" id="PF25944">
    <property type="entry name" value="Beta-barrel_RND"/>
    <property type="match status" value="1"/>
</dbReference>
<feature type="region of interest" description="Disordered" evidence="4">
    <location>
        <begin position="465"/>
        <end position="489"/>
    </location>
</feature>
<dbReference type="Gene3D" id="2.40.30.170">
    <property type="match status" value="1"/>
</dbReference>
<dbReference type="PANTHER" id="PTHR30469:SF39">
    <property type="entry name" value="SLL0180 PROTEIN"/>
    <property type="match status" value="1"/>
</dbReference>
<dbReference type="InterPro" id="IPR006143">
    <property type="entry name" value="RND_pump_MFP"/>
</dbReference>
<feature type="coiled-coil region" evidence="3">
    <location>
        <begin position="145"/>
        <end position="257"/>
    </location>
</feature>
<feature type="domain" description="YknX-like C-terminal permuted SH3-like" evidence="8">
    <location>
        <begin position="403"/>
        <end position="473"/>
    </location>
</feature>
<evidence type="ECO:0000256" key="3">
    <source>
        <dbReference type="SAM" id="Coils"/>
    </source>
</evidence>
<proteinExistence type="inferred from homology"/>
<dbReference type="Pfam" id="PF25881">
    <property type="entry name" value="HH_YBHG"/>
    <property type="match status" value="1"/>
</dbReference>
<dbReference type="NCBIfam" id="TIGR01730">
    <property type="entry name" value="RND_mfp"/>
    <property type="match status" value="1"/>
</dbReference>
<protein>
    <submittedName>
        <fullName evidence="9">Uncharacterized protein</fullName>
    </submittedName>
</protein>